<name>A0A2X1DAH7_BREVE</name>
<dbReference type="AlphaFoldDB" id="A0A2X1DAH7"/>
<dbReference type="InterPro" id="IPR045386">
    <property type="entry name" value="DUF6525"/>
</dbReference>
<dbReference type="Pfam" id="PF20135">
    <property type="entry name" value="DUF6525"/>
    <property type="match status" value="1"/>
</dbReference>
<dbReference type="RefSeq" id="WP_112863727.1">
    <property type="nucleotide sequence ID" value="NZ_UAQP01000014.1"/>
</dbReference>
<accession>A0A2X1DAH7</accession>
<organism evidence="1 2">
    <name type="scientific">Brevundimonas vesicularis</name>
    <name type="common">Pseudomonas vesicularis</name>
    <dbReference type="NCBI Taxonomy" id="41276"/>
    <lineage>
        <taxon>Bacteria</taxon>
        <taxon>Pseudomonadati</taxon>
        <taxon>Pseudomonadota</taxon>
        <taxon>Alphaproteobacteria</taxon>
        <taxon>Caulobacterales</taxon>
        <taxon>Caulobacteraceae</taxon>
        <taxon>Brevundimonas</taxon>
    </lineage>
</organism>
<dbReference type="Proteomes" id="UP000251186">
    <property type="component" value="Unassembled WGS sequence"/>
</dbReference>
<evidence type="ECO:0000313" key="2">
    <source>
        <dbReference type="Proteomes" id="UP000251186"/>
    </source>
</evidence>
<proteinExistence type="predicted"/>
<dbReference type="EMBL" id="UAQP01000014">
    <property type="protein sequence ID" value="SPU55896.1"/>
    <property type="molecule type" value="Genomic_DNA"/>
</dbReference>
<protein>
    <submittedName>
        <fullName evidence="1">Uncharacterized protein</fullName>
    </submittedName>
</protein>
<gene>
    <name evidence="1" type="ORF">NCTC11166_03299</name>
</gene>
<evidence type="ECO:0000313" key="1">
    <source>
        <dbReference type="EMBL" id="SPU55896.1"/>
    </source>
</evidence>
<reference evidence="1 2" key="1">
    <citation type="submission" date="2018-06" db="EMBL/GenBank/DDBJ databases">
        <authorList>
            <consortium name="Pathogen Informatics"/>
            <person name="Doyle S."/>
        </authorList>
    </citation>
    <scope>NUCLEOTIDE SEQUENCE [LARGE SCALE GENOMIC DNA]</scope>
    <source>
        <strain evidence="1 2">NCTC11166</strain>
    </source>
</reference>
<sequence length="85" mass="9040">MSGNTFRTGLGVCPTTPQKDMAAFDALPPMVRARLRDAPCNVASEPLLRFWRSDIGDASERHDALLAKLAKLDSGLGRIAMGAAA</sequence>